<accession>A0AAW1XD76</accession>
<evidence type="ECO:0000256" key="1">
    <source>
        <dbReference type="SAM" id="MobiDB-lite"/>
    </source>
</evidence>
<reference evidence="2 3" key="1">
    <citation type="journal article" date="2023" name="G3 (Bethesda)">
        <title>A chromosome-length genome assembly and annotation of blackberry (Rubus argutus, cv. 'Hillquist').</title>
        <authorList>
            <person name="Bruna T."/>
            <person name="Aryal R."/>
            <person name="Dudchenko O."/>
            <person name="Sargent D.J."/>
            <person name="Mead D."/>
            <person name="Buti M."/>
            <person name="Cavallini A."/>
            <person name="Hytonen T."/>
            <person name="Andres J."/>
            <person name="Pham M."/>
            <person name="Weisz D."/>
            <person name="Mascagni F."/>
            <person name="Usai G."/>
            <person name="Natali L."/>
            <person name="Bassil N."/>
            <person name="Fernandez G.E."/>
            <person name="Lomsadze A."/>
            <person name="Armour M."/>
            <person name="Olukolu B."/>
            <person name="Poorten T."/>
            <person name="Britton C."/>
            <person name="Davik J."/>
            <person name="Ashrafi H."/>
            <person name="Aiden E.L."/>
            <person name="Borodovsky M."/>
            <person name="Worthington M."/>
        </authorList>
    </citation>
    <scope>NUCLEOTIDE SEQUENCE [LARGE SCALE GENOMIC DNA]</scope>
    <source>
        <strain evidence="2">PI 553951</strain>
    </source>
</reference>
<comment type="caution">
    <text evidence="2">The sequence shown here is derived from an EMBL/GenBank/DDBJ whole genome shotgun (WGS) entry which is preliminary data.</text>
</comment>
<keyword evidence="3" id="KW-1185">Reference proteome</keyword>
<dbReference type="AlphaFoldDB" id="A0AAW1XD76"/>
<protein>
    <submittedName>
        <fullName evidence="2">Uncharacterized protein</fullName>
    </submittedName>
</protein>
<evidence type="ECO:0000313" key="2">
    <source>
        <dbReference type="EMBL" id="KAK9934330.1"/>
    </source>
</evidence>
<evidence type="ECO:0000313" key="3">
    <source>
        <dbReference type="Proteomes" id="UP001457282"/>
    </source>
</evidence>
<proteinExistence type="predicted"/>
<gene>
    <name evidence="2" type="ORF">M0R45_021479</name>
</gene>
<feature type="region of interest" description="Disordered" evidence="1">
    <location>
        <begin position="46"/>
        <end position="91"/>
    </location>
</feature>
<sequence>MNGSGVETAELDEENKVIVKGRFGREELAKRLFRRVHKLVEIESLEMEGIPGQEDEETEDHDQTNVQRPQEDDHVKELAGSSKLRLSWPDN</sequence>
<dbReference type="EMBL" id="JBEDUW010000004">
    <property type="protein sequence ID" value="KAK9934330.1"/>
    <property type="molecule type" value="Genomic_DNA"/>
</dbReference>
<dbReference type="Proteomes" id="UP001457282">
    <property type="component" value="Unassembled WGS sequence"/>
</dbReference>
<organism evidence="2 3">
    <name type="scientific">Rubus argutus</name>
    <name type="common">Southern blackberry</name>
    <dbReference type="NCBI Taxonomy" id="59490"/>
    <lineage>
        <taxon>Eukaryota</taxon>
        <taxon>Viridiplantae</taxon>
        <taxon>Streptophyta</taxon>
        <taxon>Embryophyta</taxon>
        <taxon>Tracheophyta</taxon>
        <taxon>Spermatophyta</taxon>
        <taxon>Magnoliopsida</taxon>
        <taxon>eudicotyledons</taxon>
        <taxon>Gunneridae</taxon>
        <taxon>Pentapetalae</taxon>
        <taxon>rosids</taxon>
        <taxon>fabids</taxon>
        <taxon>Rosales</taxon>
        <taxon>Rosaceae</taxon>
        <taxon>Rosoideae</taxon>
        <taxon>Rosoideae incertae sedis</taxon>
        <taxon>Rubus</taxon>
    </lineage>
</organism>
<name>A0AAW1XD76_RUBAR</name>